<gene>
    <name evidence="7" type="primary">LOC110990540</name>
</gene>
<feature type="domain" description="NACHT" evidence="5">
    <location>
        <begin position="487"/>
        <end position="613"/>
    </location>
</feature>
<dbReference type="Gene3D" id="3.40.50.300">
    <property type="entry name" value="P-loop containing nucleotide triphosphate hydrolases"/>
    <property type="match status" value="1"/>
</dbReference>
<dbReference type="AlphaFoldDB" id="A0A8B8A0J5"/>
<dbReference type="SUPFAM" id="SSF52540">
    <property type="entry name" value="P-loop containing nucleoside triphosphate hydrolases"/>
    <property type="match status" value="1"/>
</dbReference>
<evidence type="ECO:0000256" key="3">
    <source>
        <dbReference type="SAM" id="MobiDB-lite"/>
    </source>
</evidence>
<dbReference type="SMART" id="SM00005">
    <property type="entry name" value="DEATH"/>
    <property type="match status" value="2"/>
</dbReference>
<dbReference type="PROSITE" id="PS50017">
    <property type="entry name" value="DEATH_DOMAIN"/>
    <property type="match status" value="3"/>
</dbReference>
<dbReference type="KEGG" id="aplc:110990540"/>
<evidence type="ECO:0000313" key="7">
    <source>
        <dbReference type="RefSeq" id="XP_022111278.1"/>
    </source>
</evidence>
<dbReference type="RefSeq" id="XP_022111278.1">
    <property type="nucleotide sequence ID" value="XM_022255586.1"/>
</dbReference>
<dbReference type="InterPro" id="IPR027417">
    <property type="entry name" value="P-loop_NTPase"/>
</dbReference>
<feature type="region of interest" description="Disordered" evidence="3">
    <location>
        <begin position="121"/>
        <end position="151"/>
    </location>
</feature>
<organism evidence="6 7">
    <name type="scientific">Acanthaster planci</name>
    <name type="common">Crown-of-thorns starfish</name>
    <dbReference type="NCBI Taxonomy" id="133434"/>
    <lineage>
        <taxon>Eukaryota</taxon>
        <taxon>Metazoa</taxon>
        <taxon>Echinodermata</taxon>
        <taxon>Eleutherozoa</taxon>
        <taxon>Asterozoa</taxon>
        <taxon>Asteroidea</taxon>
        <taxon>Valvatacea</taxon>
        <taxon>Valvatida</taxon>
        <taxon>Acanthasteridae</taxon>
        <taxon>Acanthaster</taxon>
    </lineage>
</organism>
<feature type="domain" description="Death" evidence="4">
    <location>
        <begin position="179"/>
        <end position="244"/>
    </location>
</feature>
<evidence type="ECO:0000256" key="1">
    <source>
        <dbReference type="ARBA" id="ARBA00022741"/>
    </source>
</evidence>
<feature type="domain" description="Death" evidence="4">
    <location>
        <begin position="49"/>
        <end position="119"/>
    </location>
</feature>
<proteinExistence type="predicted"/>
<dbReference type="SUPFAM" id="SSF52047">
    <property type="entry name" value="RNI-like"/>
    <property type="match status" value="1"/>
</dbReference>
<keyword evidence="6" id="KW-1185">Reference proteome</keyword>
<dbReference type="GO" id="GO:0005524">
    <property type="term" value="F:ATP binding"/>
    <property type="evidence" value="ECO:0007669"/>
    <property type="project" value="UniProtKB-KW"/>
</dbReference>
<evidence type="ECO:0000256" key="2">
    <source>
        <dbReference type="ARBA" id="ARBA00022840"/>
    </source>
</evidence>
<dbReference type="SUPFAM" id="SSF47986">
    <property type="entry name" value="DEATH domain"/>
    <property type="match status" value="2"/>
</dbReference>
<dbReference type="Gene3D" id="1.10.533.10">
    <property type="entry name" value="Death Domain, Fas"/>
    <property type="match status" value="3"/>
</dbReference>
<dbReference type="InterPro" id="IPR011029">
    <property type="entry name" value="DEATH-like_dom_sf"/>
</dbReference>
<dbReference type="GeneID" id="110990540"/>
<reference evidence="7" key="1">
    <citation type="submission" date="2025-08" db="UniProtKB">
        <authorList>
            <consortium name="RefSeq"/>
        </authorList>
    </citation>
    <scope>IDENTIFICATION</scope>
</reference>
<dbReference type="InterPro" id="IPR000488">
    <property type="entry name" value="Death_dom"/>
</dbReference>
<dbReference type="PANTHER" id="PTHR46312">
    <property type="entry name" value="NACHT DOMAIN-CONTAINING PROTEIN"/>
    <property type="match status" value="1"/>
</dbReference>
<dbReference type="Proteomes" id="UP000694845">
    <property type="component" value="Unplaced"/>
</dbReference>
<feature type="compositionally biased region" description="Polar residues" evidence="3">
    <location>
        <begin position="142"/>
        <end position="151"/>
    </location>
</feature>
<keyword evidence="2" id="KW-0067">ATP-binding</keyword>
<dbReference type="InterPro" id="IPR032675">
    <property type="entry name" value="LRR_dom_sf"/>
</dbReference>
<dbReference type="GO" id="GO:0007165">
    <property type="term" value="P:signal transduction"/>
    <property type="evidence" value="ECO:0007669"/>
    <property type="project" value="InterPro"/>
</dbReference>
<name>A0A8B8A0J5_ACAPL</name>
<dbReference type="OrthoDB" id="120976at2759"/>
<dbReference type="PROSITE" id="PS50837">
    <property type="entry name" value="NACHT"/>
    <property type="match status" value="1"/>
</dbReference>
<evidence type="ECO:0000259" key="4">
    <source>
        <dbReference type="PROSITE" id="PS50017"/>
    </source>
</evidence>
<keyword evidence="1" id="KW-0547">Nucleotide-binding</keyword>
<feature type="compositionally biased region" description="Polar residues" evidence="3">
    <location>
        <begin position="285"/>
        <end position="296"/>
    </location>
</feature>
<feature type="region of interest" description="Disordered" evidence="3">
    <location>
        <begin position="1"/>
        <end position="28"/>
    </location>
</feature>
<dbReference type="Pfam" id="PF00531">
    <property type="entry name" value="Death"/>
    <property type="match status" value="2"/>
</dbReference>
<protein>
    <submittedName>
        <fullName evidence="7">Uncharacterized protein LOC110990540 isoform X1</fullName>
    </submittedName>
</protein>
<dbReference type="PANTHER" id="PTHR46312:SF2">
    <property type="entry name" value="NUCLEOTIDE-BINDING OLIGOMERIZATION DOMAIN-CONTAINING PROTEIN 2-LIKE"/>
    <property type="match status" value="1"/>
</dbReference>
<dbReference type="Pfam" id="PF05729">
    <property type="entry name" value="NACHT"/>
    <property type="match status" value="1"/>
</dbReference>
<accession>A0A8B8A0J5</accession>
<dbReference type="CDD" id="cd01670">
    <property type="entry name" value="Death"/>
    <property type="match status" value="1"/>
</dbReference>
<evidence type="ECO:0000259" key="5">
    <source>
        <dbReference type="PROSITE" id="PS50837"/>
    </source>
</evidence>
<feature type="domain" description="Death" evidence="4">
    <location>
        <begin position="323"/>
        <end position="374"/>
    </location>
</feature>
<dbReference type="Gene3D" id="3.80.10.10">
    <property type="entry name" value="Ribonuclease Inhibitor"/>
    <property type="match status" value="1"/>
</dbReference>
<sequence>MAEWNGGERRRQGRKEQTPHGDTLQEADGISRETLQMIAWKLRSRAPVRLAESLGCDKEEIAKFRAFGRILETKEKVDLFFSLLLSWRDRQPGNHVDRLCTVLKKIGSGHLMKELREHEASVQASNQPGHMSADEKLKNEAGASQEQTTLDATTTEVELSQRTLSKIAQRLHYASLQGLAENLGLSGENIDFCKSDVLKTDSAKIVFMLFYWKEVHRLNQVESLGEALEKIGRRDLAIELHGISQKDQHFPITLEKTLENQTDTSDEHAGNDAAAETLGSEETSDQSGQLTTSRSVGSIEEELTDNTLYTISQNFDPRKLTGLAAKLGLENVTVLQLQADFPNNVVEQTYRLLIDWKQRQPAGVNKSQALYDALASETIGMRNLAALLQGTDGLISDRRVSNAGEACAAALEDYYKDSCSHVSLLPWVHDDMKHITDIHTRPRLTLGAKGATRLKETSLAAESFSGTILESYEEIFLEKTKEDNHVLVAVINGLHGTGKTTLFHKMAYDWACGKALKRFKLLILLKMSALEQSSDLIEAMFGQLLDEETSIQKDALKEYVRNPGNVSKVLVLLDGFDEFMTTNLERSSFGSVLKILKQKVFRGCTVLVSTRPSHFNKLLTHELVREPFTHVRILGFSDDDVVEYVNKFFRPEEKGFLGLDGRKSNKPIQVAGGAAQAEGILNKIRSSGVLFHLARTPMLLLFMCLLWREEKTLPETLSGLFGDAMYFIFNAKGVPEEEMSDIVIGIGEAGLKHGFLSQNQDTFVKKSDFKQPNMLDKALEVGILTKQKVLQRLRTQNIIQFIHPTFQEFSAAKYLQSLLKVDIKTFRTTLYEVISRDAVGFEYLLRFCCGDNQDCTVEVLKQFVEIFLDDLSLYSTLGQLALHCYFEGRSKFLPPKEFTDAFITTDIIFDGRDWDDSDLFISLAYFLKRVAEHDKEHGTRHLAKIQKLVLINCKLTNFDEDLAFAMTAMTNLRSVELESCSLTGKAVALVTRSLKSAANLAELDFASNGHLGGTATTWNIYFKQLSHIQKLDFEWLLIKRGWCCTCS</sequence>
<feature type="compositionally biased region" description="Basic and acidic residues" evidence="3">
    <location>
        <begin position="1"/>
        <end position="19"/>
    </location>
</feature>
<evidence type="ECO:0000313" key="6">
    <source>
        <dbReference type="Proteomes" id="UP000694845"/>
    </source>
</evidence>
<dbReference type="InterPro" id="IPR007111">
    <property type="entry name" value="NACHT_NTPase"/>
</dbReference>
<feature type="region of interest" description="Disordered" evidence="3">
    <location>
        <begin position="261"/>
        <end position="297"/>
    </location>
</feature>